<keyword evidence="2" id="KW-0614">Plasmid</keyword>
<geneLocation type="plasmid" evidence="2">
    <name>pMG1_RT685</name>
</geneLocation>
<name>A0A2P0QEK4_PSESF</name>
<sequence>MDGHLKADRYEDETNALFCFGHSAIMALIGFLLGPGLMLLQGLWEEIMGLADTEKQ</sequence>
<protein>
    <submittedName>
        <fullName evidence="2">Uncharacterized protein</fullName>
    </submittedName>
</protein>
<keyword evidence="1" id="KW-0472">Membrane</keyword>
<reference evidence="2" key="1">
    <citation type="submission" date="2016-03" db="EMBL/GenBank/DDBJ databases">
        <title>The evolution of Pseudomonas syringae pv. actinidiae in New Zealand.</title>
        <authorList>
            <person name="Taiaroa G."/>
            <person name="Poulter R.T.M."/>
            <person name="Lamont I."/>
            <person name="Stockwell P."/>
            <person name="Butler M.I."/>
        </authorList>
    </citation>
    <scope>NUCLEOTIDE SEQUENCE</scope>
    <source>
        <strain evidence="2">RT685</strain>
        <plasmid evidence="2">pMG1_RT685</plasmid>
    </source>
</reference>
<organism evidence="2">
    <name type="scientific">Pseudomonas syringae pv. actinidiae</name>
    <dbReference type="NCBI Taxonomy" id="103796"/>
    <lineage>
        <taxon>Bacteria</taxon>
        <taxon>Pseudomonadati</taxon>
        <taxon>Pseudomonadota</taxon>
        <taxon>Gammaproteobacteria</taxon>
        <taxon>Pseudomonadales</taxon>
        <taxon>Pseudomonadaceae</taxon>
        <taxon>Pseudomonas</taxon>
        <taxon>Pseudomonas syringae</taxon>
    </lineage>
</organism>
<dbReference type="EMBL" id="KX009059">
    <property type="protein sequence ID" value="ARO44795.1"/>
    <property type="molecule type" value="Genomic_DNA"/>
</dbReference>
<dbReference type="AlphaFoldDB" id="A0A2P0QEK4"/>
<evidence type="ECO:0000313" key="2">
    <source>
        <dbReference type="EMBL" id="ARO44795.1"/>
    </source>
</evidence>
<keyword evidence="1" id="KW-0812">Transmembrane</keyword>
<feature type="transmembrane region" description="Helical" evidence="1">
    <location>
        <begin position="20"/>
        <end position="40"/>
    </location>
</feature>
<keyword evidence="1" id="KW-1133">Transmembrane helix</keyword>
<accession>A0A2P0QEK4</accession>
<evidence type="ECO:0000256" key="1">
    <source>
        <dbReference type="SAM" id="Phobius"/>
    </source>
</evidence>
<proteinExistence type="predicted"/>